<dbReference type="AlphaFoldDB" id="A0A367IY98"/>
<gene>
    <name evidence="1" type="ORF">CU097_006604</name>
</gene>
<evidence type="ECO:0000313" key="2">
    <source>
        <dbReference type="Proteomes" id="UP000252139"/>
    </source>
</evidence>
<keyword evidence="2" id="KW-1185">Reference proteome</keyword>
<dbReference type="OrthoDB" id="2266852at2759"/>
<reference evidence="1 2" key="1">
    <citation type="journal article" date="2018" name="G3 (Bethesda)">
        <title>Phylogenetic and Phylogenomic Definition of Rhizopus Species.</title>
        <authorList>
            <person name="Gryganskyi A.P."/>
            <person name="Golan J."/>
            <person name="Dolatabadi S."/>
            <person name="Mondo S."/>
            <person name="Robb S."/>
            <person name="Idnurm A."/>
            <person name="Muszewska A."/>
            <person name="Steczkiewicz K."/>
            <person name="Masonjones S."/>
            <person name="Liao H.L."/>
            <person name="Gajdeczka M.T."/>
            <person name="Anike F."/>
            <person name="Vuek A."/>
            <person name="Anishchenko I.M."/>
            <person name="Voigt K."/>
            <person name="de Hoog G.S."/>
            <person name="Smith M.E."/>
            <person name="Heitman J."/>
            <person name="Vilgalys R."/>
            <person name="Stajich J.E."/>
        </authorList>
    </citation>
    <scope>NUCLEOTIDE SEQUENCE [LARGE SCALE GENOMIC DNA]</scope>
    <source>
        <strain evidence="1 2">CBS 357.93</strain>
    </source>
</reference>
<organism evidence="1 2">
    <name type="scientific">Rhizopus azygosporus</name>
    <name type="common">Rhizopus microsporus var. azygosporus</name>
    <dbReference type="NCBI Taxonomy" id="86630"/>
    <lineage>
        <taxon>Eukaryota</taxon>
        <taxon>Fungi</taxon>
        <taxon>Fungi incertae sedis</taxon>
        <taxon>Mucoromycota</taxon>
        <taxon>Mucoromycotina</taxon>
        <taxon>Mucoromycetes</taxon>
        <taxon>Mucorales</taxon>
        <taxon>Mucorineae</taxon>
        <taxon>Rhizopodaceae</taxon>
        <taxon>Rhizopus</taxon>
    </lineage>
</organism>
<accession>A0A367IY98</accession>
<name>A0A367IY98_RHIAZ</name>
<dbReference type="Proteomes" id="UP000252139">
    <property type="component" value="Unassembled WGS sequence"/>
</dbReference>
<protein>
    <submittedName>
        <fullName evidence="1">Uncharacterized protein</fullName>
    </submittedName>
</protein>
<comment type="caution">
    <text evidence="1">The sequence shown here is derived from an EMBL/GenBank/DDBJ whole genome shotgun (WGS) entry which is preliminary data.</text>
</comment>
<proteinExistence type="predicted"/>
<dbReference type="EMBL" id="PJQL01002936">
    <property type="protein sequence ID" value="RCH82665.1"/>
    <property type="molecule type" value="Genomic_DNA"/>
</dbReference>
<evidence type="ECO:0000313" key="1">
    <source>
        <dbReference type="EMBL" id="RCH82665.1"/>
    </source>
</evidence>
<sequence length="319" mass="36685">MCKDKANKHEFNLQTEIHQVLASRGIILLKKNQFCSELARYIDAESLLDNIQSGAINKDIKVDTGIYLELATLLRDINNKTDRRALKIELNKLYEKATKEDGMIIEMFVNLVTKLPRFQRFSSVGEMELIVNFLDPILSHIFHFPDSNKHLIWLNRQDDNTTVCRPDATMVALPQKAESVTLGYVEVKPLDVQSNLELAFMDLVRLGTFARSLMLRKSNRKVLAIQCIGYTMVFYLVSEHSDGIAQMTEILTIDVPKEITEINGLLQKIDDLKRLSLLYDHQMKPHYINFRAPEDDPTSTMETINPKRCKKRIPSFSLI</sequence>